<dbReference type="Gene3D" id="2.60.120.650">
    <property type="entry name" value="Cupin"/>
    <property type="match status" value="1"/>
</dbReference>
<evidence type="ECO:0000256" key="13">
    <source>
        <dbReference type="ARBA" id="ARBA00050935"/>
    </source>
</evidence>
<dbReference type="FunFam" id="3.30.160.360:FF:000005">
    <property type="entry name" value="Putative lysine-specific demethylase JMJ16"/>
    <property type="match status" value="1"/>
</dbReference>
<comment type="subcellular location">
    <subcellularLocation>
        <location evidence="2">Nucleus</location>
    </subcellularLocation>
</comment>
<name>A0AAN9HQ38_CROPI</name>
<evidence type="ECO:0000256" key="5">
    <source>
        <dbReference type="ARBA" id="ARBA00022853"/>
    </source>
</evidence>
<comment type="catalytic activity">
    <reaction evidence="13">
        <text>N(6)-methyl-L-lysyl(4)-[histone H3] + 2-oxoglutarate + O2 = L-lysyl(4)-[histone H3] + formaldehyde + succinate + CO2</text>
        <dbReference type="Rhea" id="RHEA:60220"/>
        <dbReference type="Rhea" id="RHEA-COMP:15543"/>
        <dbReference type="Rhea" id="RHEA-COMP:15547"/>
        <dbReference type="ChEBI" id="CHEBI:15379"/>
        <dbReference type="ChEBI" id="CHEBI:16526"/>
        <dbReference type="ChEBI" id="CHEBI:16810"/>
        <dbReference type="ChEBI" id="CHEBI:16842"/>
        <dbReference type="ChEBI" id="CHEBI:29969"/>
        <dbReference type="ChEBI" id="CHEBI:30031"/>
        <dbReference type="ChEBI" id="CHEBI:61929"/>
    </reaction>
    <physiologicalReaction direction="left-to-right" evidence="13">
        <dbReference type="Rhea" id="RHEA:60221"/>
    </physiologicalReaction>
</comment>
<dbReference type="GO" id="GO:0051093">
    <property type="term" value="P:negative regulation of developmental process"/>
    <property type="evidence" value="ECO:0007669"/>
    <property type="project" value="UniProtKB-ARBA"/>
</dbReference>
<evidence type="ECO:0000256" key="4">
    <source>
        <dbReference type="ARBA" id="ARBA00022723"/>
    </source>
</evidence>
<evidence type="ECO:0000256" key="7">
    <source>
        <dbReference type="ARBA" id="ARBA00023002"/>
    </source>
</evidence>
<keyword evidence="5" id="KW-0156">Chromatin regulator</keyword>
<keyword evidence="6" id="KW-0223">Dioxygenase</keyword>
<dbReference type="GO" id="GO:0034647">
    <property type="term" value="F:histone H3K4me/H3K4me2/H3K4me3 demethylase activity"/>
    <property type="evidence" value="ECO:0007669"/>
    <property type="project" value="TreeGrafter"/>
</dbReference>
<proteinExistence type="inferred from homology"/>
<evidence type="ECO:0000256" key="9">
    <source>
        <dbReference type="ARBA" id="ARBA00023015"/>
    </source>
</evidence>
<dbReference type="GO" id="GO:0046872">
    <property type="term" value="F:metal ion binding"/>
    <property type="evidence" value="ECO:0007669"/>
    <property type="project" value="UniProtKB-KW"/>
</dbReference>
<keyword evidence="7" id="KW-0560">Oxidoreductase</keyword>
<comment type="cofactor">
    <cofactor evidence="1">
        <name>Fe(2+)</name>
        <dbReference type="ChEBI" id="CHEBI:29033"/>
    </cofactor>
</comment>
<accession>A0AAN9HQ38</accession>
<gene>
    <name evidence="18" type="ORF">RIF29_42216</name>
</gene>
<dbReference type="InterPro" id="IPR003349">
    <property type="entry name" value="JmjN"/>
</dbReference>
<dbReference type="InterPro" id="IPR003889">
    <property type="entry name" value="FYrich_C"/>
</dbReference>
<keyword evidence="8" id="KW-0408">Iron</keyword>
<feature type="domain" description="JmjN" evidence="16">
    <location>
        <begin position="86"/>
        <end position="127"/>
    </location>
</feature>
<dbReference type="Pfam" id="PF05965">
    <property type="entry name" value="FYRC"/>
    <property type="match status" value="1"/>
</dbReference>
<dbReference type="GO" id="GO:0045814">
    <property type="term" value="P:negative regulation of gene expression, epigenetic"/>
    <property type="evidence" value="ECO:0007669"/>
    <property type="project" value="UniProtKB-ARBA"/>
</dbReference>
<evidence type="ECO:0000259" key="17">
    <source>
        <dbReference type="PROSITE" id="PS51184"/>
    </source>
</evidence>
<feature type="domain" description="JmjC" evidence="17">
    <location>
        <begin position="284"/>
        <end position="450"/>
    </location>
</feature>
<dbReference type="PANTHER" id="PTHR10694">
    <property type="entry name" value="LYSINE-SPECIFIC DEMETHYLASE"/>
    <property type="match status" value="1"/>
</dbReference>
<evidence type="ECO:0000313" key="18">
    <source>
        <dbReference type="EMBL" id="KAK7247335.1"/>
    </source>
</evidence>
<evidence type="ECO:0000256" key="14">
    <source>
        <dbReference type="ARBA" id="ARBA00051640"/>
    </source>
</evidence>
<comment type="caution">
    <text evidence="18">The sequence shown here is derived from an EMBL/GenBank/DDBJ whole genome shotgun (WGS) entry which is preliminary data.</text>
</comment>
<sequence length="1007" mass="113392">MKRFKLAGEESHTKESIARRSPLSSEVRAQRFKAMAVGSILSIAFVKRWSLDKMENALDSPRSPRHKQISSRWDPAEACRPMIDEAPVFHPTMEEFKDTLGYIAKIRPQAEPHGICRIIPPDCWVPPCPLKEKDLWENVKFPTRIQRVDMLQNRAPVTKKRRGRKRKLKKLSQIGTYRSTAKSGSDPVEKFGFQSGSDFTLHDFQQYANRFKDVYFASKDEKVSDNDHQKRWEPSVEEIEGEYWRIIEQPTVEVEVYYGADLETEALGSGFPKGSSLTESDSDQYAVSGWNLNNFPRLPGSALSFEESDISGVVVPWLYVGMCFSSFCWHVEDHHLYSLNYLHWGDPKVWYGVPERHAEALEDVMRNNLPDLFEEQPNLLNELVTQFSPSVLKSEGVPVYRTVQHAGEFVLTFPRAYHSGFNCGFNCAEAVNAAPVDWFVHGQNAAELYSLQCRKTSVSHDKLLFGSAEEAVQSLAKENPKHLKWRSACGKDGVLTVAVKARIALEKERLDCLPAHLKKLKMDSDFDIYEERECFSCFYDLYLYASGCECSADKYSCLKHSNSFCSCGIDKRFVLFRYTENELTTLVEALEGESRAIEVWAKRNLGKVCANVEDACMVDLDAERVVHKTKKSNSTVSSSPNSNVSSELIPLQSHHGTSCAPPCGTIDHHNDKISDKKLVMDNVVRAERAGSMDLNIDFKCDEHVQNSCTFDGYKLFGVDLQMRTGSGEQHNSVLKTGVVNTSNAIISSTDQSSRILKFGSAVEPLSIGTVLYGKLWCSKHAIYPKGFKSRVKFYSILDPARICHYISEVCDAGFLGPLFKITMEGYPSETFTNTSVDKCWESVLERLNHEIMKRKNLGEQDLPPLELLQSINGHGMFGFLSTSVIQAIEAQDPNHQCVQYWSKKEVVGVSSGTSNKLTHGSSNASGDVKRLEPKLFGVNLMKQDPDNIGSSSPSFEEIKSILQGFLKKGSSDELNAMHKLFSSDEQFSRSRESFAALIEEIQKGKLE</sequence>
<evidence type="ECO:0000256" key="11">
    <source>
        <dbReference type="ARBA" id="ARBA00023242"/>
    </source>
</evidence>
<evidence type="ECO:0000256" key="10">
    <source>
        <dbReference type="ARBA" id="ARBA00023163"/>
    </source>
</evidence>
<dbReference type="Pfam" id="PF02373">
    <property type="entry name" value="JmjC"/>
    <property type="match status" value="1"/>
</dbReference>
<keyword evidence="9" id="KW-0805">Transcription regulation</keyword>
<dbReference type="EMBL" id="JAYWIO010000008">
    <property type="protein sequence ID" value="KAK7247335.1"/>
    <property type="molecule type" value="Genomic_DNA"/>
</dbReference>
<evidence type="ECO:0000256" key="1">
    <source>
        <dbReference type="ARBA" id="ARBA00001954"/>
    </source>
</evidence>
<protein>
    <submittedName>
        <fullName evidence="18">Uncharacterized protein</fullName>
    </submittedName>
</protein>
<comment type="catalytic activity">
    <reaction evidence="12">
        <text>N(6),N(6)-dimethyl-L-lysyl(4)-[histone H3] + 2-oxoglutarate + O2 = N(6)-methyl-L-lysyl(4)-[histone H3] + formaldehyde + succinate + CO2</text>
        <dbReference type="Rhea" id="RHEA:60216"/>
        <dbReference type="Rhea" id="RHEA-COMP:15540"/>
        <dbReference type="Rhea" id="RHEA-COMP:15543"/>
        <dbReference type="ChEBI" id="CHEBI:15379"/>
        <dbReference type="ChEBI" id="CHEBI:16526"/>
        <dbReference type="ChEBI" id="CHEBI:16810"/>
        <dbReference type="ChEBI" id="CHEBI:16842"/>
        <dbReference type="ChEBI" id="CHEBI:30031"/>
        <dbReference type="ChEBI" id="CHEBI:61929"/>
        <dbReference type="ChEBI" id="CHEBI:61976"/>
    </reaction>
    <physiologicalReaction direction="left-to-right" evidence="12">
        <dbReference type="Rhea" id="RHEA:60217"/>
    </physiologicalReaction>
</comment>
<keyword evidence="4" id="KW-0479">Metal-binding</keyword>
<dbReference type="PANTHER" id="PTHR10694:SF105">
    <property type="entry name" value="LYSINE-SPECIFIC DEMETHYLASE JMJ14"/>
    <property type="match status" value="1"/>
</dbReference>
<dbReference type="GO" id="GO:0000785">
    <property type="term" value="C:chromatin"/>
    <property type="evidence" value="ECO:0007669"/>
    <property type="project" value="TreeGrafter"/>
</dbReference>
<dbReference type="SMART" id="SM00545">
    <property type="entry name" value="JmjN"/>
    <property type="match status" value="1"/>
</dbReference>
<dbReference type="PROSITE" id="PS51543">
    <property type="entry name" value="FYRC"/>
    <property type="match status" value="1"/>
</dbReference>
<comment type="similarity">
    <text evidence="3">Belongs to the JARID1 histone demethylase family.</text>
</comment>
<dbReference type="PROSITE" id="PS51542">
    <property type="entry name" value="FYRN"/>
    <property type="match status" value="1"/>
</dbReference>
<dbReference type="GO" id="GO:0048731">
    <property type="term" value="P:system development"/>
    <property type="evidence" value="ECO:0007669"/>
    <property type="project" value="UniProtKB-ARBA"/>
</dbReference>
<evidence type="ECO:0000256" key="2">
    <source>
        <dbReference type="ARBA" id="ARBA00004123"/>
    </source>
</evidence>
<dbReference type="SMART" id="SM00542">
    <property type="entry name" value="FYRC"/>
    <property type="match status" value="1"/>
</dbReference>
<dbReference type="Gene3D" id="3.30.160.360">
    <property type="match status" value="1"/>
</dbReference>
<keyword evidence="19" id="KW-1185">Reference proteome</keyword>
<evidence type="ECO:0000259" key="16">
    <source>
        <dbReference type="PROSITE" id="PS51183"/>
    </source>
</evidence>
<comment type="catalytic activity">
    <reaction evidence="14">
        <text>N(6),N(6),N(6)-trimethyl-L-lysyl(4)-[histone H3] + 2-oxoglutarate + O2 = N(6),N(6)-dimethyl-L-lysyl(4)-[histone H3] + formaldehyde + succinate + CO2</text>
        <dbReference type="Rhea" id="RHEA:60212"/>
        <dbReference type="Rhea" id="RHEA-COMP:15537"/>
        <dbReference type="Rhea" id="RHEA-COMP:15540"/>
        <dbReference type="ChEBI" id="CHEBI:15379"/>
        <dbReference type="ChEBI" id="CHEBI:16526"/>
        <dbReference type="ChEBI" id="CHEBI:16810"/>
        <dbReference type="ChEBI" id="CHEBI:16842"/>
        <dbReference type="ChEBI" id="CHEBI:30031"/>
        <dbReference type="ChEBI" id="CHEBI:61961"/>
        <dbReference type="ChEBI" id="CHEBI:61976"/>
    </reaction>
    <physiologicalReaction direction="left-to-right" evidence="14">
        <dbReference type="Rhea" id="RHEA:60213"/>
    </physiologicalReaction>
</comment>
<dbReference type="InterPro" id="IPR003347">
    <property type="entry name" value="JmjC_dom"/>
</dbReference>
<organism evidence="18 19">
    <name type="scientific">Crotalaria pallida</name>
    <name type="common">Smooth rattlebox</name>
    <name type="synonym">Crotalaria striata</name>
    <dbReference type="NCBI Taxonomy" id="3830"/>
    <lineage>
        <taxon>Eukaryota</taxon>
        <taxon>Viridiplantae</taxon>
        <taxon>Streptophyta</taxon>
        <taxon>Embryophyta</taxon>
        <taxon>Tracheophyta</taxon>
        <taxon>Spermatophyta</taxon>
        <taxon>Magnoliopsida</taxon>
        <taxon>eudicotyledons</taxon>
        <taxon>Gunneridae</taxon>
        <taxon>Pentapetalae</taxon>
        <taxon>rosids</taxon>
        <taxon>fabids</taxon>
        <taxon>Fabales</taxon>
        <taxon>Fabaceae</taxon>
        <taxon>Papilionoideae</taxon>
        <taxon>50 kb inversion clade</taxon>
        <taxon>genistoids sensu lato</taxon>
        <taxon>core genistoids</taxon>
        <taxon>Crotalarieae</taxon>
        <taxon>Crotalaria</taxon>
    </lineage>
</organism>
<dbReference type="SMART" id="SM00541">
    <property type="entry name" value="FYRN"/>
    <property type="match status" value="1"/>
</dbReference>
<feature type="region of interest" description="Disordered" evidence="15">
    <location>
        <begin position="1"/>
        <end position="20"/>
    </location>
</feature>
<evidence type="ECO:0000256" key="8">
    <source>
        <dbReference type="ARBA" id="ARBA00023004"/>
    </source>
</evidence>
<dbReference type="SUPFAM" id="SSF51197">
    <property type="entry name" value="Clavaminate synthase-like"/>
    <property type="match status" value="1"/>
</dbReference>
<evidence type="ECO:0000313" key="19">
    <source>
        <dbReference type="Proteomes" id="UP001372338"/>
    </source>
</evidence>
<evidence type="ECO:0000256" key="6">
    <source>
        <dbReference type="ARBA" id="ARBA00022964"/>
    </source>
</evidence>
<evidence type="ECO:0000256" key="3">
    <source>
        <dbReference type="ARBA" id="ARBA00006801"/>
    </source>
</evidence>
<dbReference type="AlphaFoldDB" id="A0AAN9HQ38"/>
<dbReference type="Pfam" id="PF02928">
    <property type="entry name" value="zf-C5HC2"/>
    <property type="match status" value="1"/>
</dbReference>
<dbReference type="InterPro" id="IPR003888">
    <property type="entry name" value="FYrich_N"/>
</dbReference>
<dbReference type="Proteomes" id="UP001372338">
    <property type="component" value="Unassembled WGS sequence"/>
</dbReference>
<dbReference type="InterPro" id="IPR004198">
    <property type="entry name" value="Znf_C5HC2"/>
</dbReference>
<dbReference type="PROSITE" id="PS51183">
    <property type="entry name" value="JMJN"/>
    <property type="match status" value="1"/>
</dbReference>
<keyword evidence="11" id="KW-0539">Nucleus</keyword>
<evidence type="ECO:0000256" key="15">
    <source>
        <dbReference type="SAM" id="MobiDB-lite"/>
    </source>
</evidence>
<keyword evidence="10" id="KW-0804">Transcription</keyword>
<dbReference type="SMART" id="SM00558">
    <property type="entry name" value="JmjC"/>
    <property type="match status" value="1"/>
</dbReference>
<dbReference type="Pfam" id="PF05964">
    <property type="entry name" value="FYRN"/>
    <property type="match status" value="1"/>
</dbReference>
<dbReference type="PROSITE" id="PS51184">
    <property type="entry name" value="JMJC"/>
    <property type="match status" value="1"/>
</dbReference>
<dbReference type="Pfam" id="PF02375">
    <property type="entry name" value="JmjN"/>
    <property type="match status" value="1"/>
</dbReference>
<reference evidence="18 19" key="1">
    <citation type="submission" date="2024-01" db="EMBL/GenBank/DDBJ databases">
        <title>The genomes of 5 underutilized Papilionoideae crops provide insights into root nodulation and disease resistanc.</title>
        <authorList>
            <person name="Yuan L."/>
        </authorList>
    </citation>
    <scope>NUCLEOTIDE SEQUENCE [LARGE SCALE GENOMIC DNA]</scope>
    <source>
        <strain evidence="18">ZHUSHIDOU_FW_LH</strain>
        <tissue evidence="18">Leaf</tissue>
    </source>
</reference>
<dbReference type="GO" id="GO:0048589">
    <property type="term" value="P:developmental growth"/>
    <property type="evidence" value="ECO:0007669"/>
    <property type="project" value="UniProtKB-ARBA"/>
</dbReference>
<feature type="compositionally biased region" description="Basic and acidic residues" evidence="15">
    <location>
        <begin position="1"/>
        <end position="18"/>
    </location>
</feature>
<evidence type="ECO:0000256" key="12">
    <source>
        <dbReference type="ARBA" id="ARBA00050619"/>
    </source>
</evidence>
<dbReference type="GO" id="GO:0005634">
    <property type="term" value="C:nucleus"/>
    <property type="evidence" value="ECO:0007669"/>
    <property type="project" value="UniProtKB-SubCell"/>
</dbReference>